<evidence type="ECO:0000259" key="2">
    <source>
        <dbReference type="Pfam" id="PF11955"/>
    </source>
</evidence>
<dbReference type="EMBL" id="JADCNM010000002">
    <property type="protein sequence ID" value="KAG0494415.1"/>
    <property type="molecule type" value="Genomic_DNA"/>
</dbReference>
<dbReference type="Pfam" id="PF11955">
    <property type="entry name" value="PORR"/>
    <property type="match status" value="1"/>
</dbReference>
<organism evidence="3 4">
    <name type="scientific">Vanilla planifolia</name>
    <name type="common">Vanilla</name>
    <dbReference type="NCBI Taxonomy" id="51239"/>
    <lineage>
        <taxon>Eukaryota</taxon>
        <taxon>Viridiplantae</taxon>
        <taxon>Streptophyta</taxon>
        <taxon>Embryophyta</taxon>
        <taxon>Tracheophyta</taxon>
        <taxon>Spermatophyta</taxon>
        <taxon>Magnoliopsida</taxon>
        <taxon>Liliopsida</taxon>
        <taxon>Asparagales</taxon>
        <taxon>Orchidaceae</taxon>
        <taxon>Vanilloideae</taxon>
        <taxon>Vanilleae</taxon>
        <taxon>Vanilla</taxon>
    </lineage>
</organism>
<name>A0A835RU02_VANPL</name>
<dbReference type="Proteomes" id="UP000639772">
    <property type="component" value="Unassembled WGS sequence"/>
</dbReference>
<proteinExistence type="predicted"/>
<dbReference type="PANTHER" id="PTHR31476:SF8">
    <property type="entry name" value="EXPRESSED PROTEIN"/>
    <property type="match status" value="1"/>
</dbReference>
<reference evidence="3 4" key="1">
    <citation type="journal article" date="2020" name="Nat. Food">
        <title>A phased Vanilla planifolia genome enables genetic improvement of flavour and production.</title>
        <authorList>
            <person name="Hasing T."/>
            <person name="Tang H."/>
            <person name="Brym M."/>
            <person name="Khazi F."/>
            <person name="Huang T."/>
            <person name="Chambers A.H."/>
        </authorList>
    </citation>
    <scope>NUCLEOTIDE SEQUENCE [LARGE SCALE GENOMIC DNA]</scope>
    <source>
        <tissue evidence="3">Leaf</tissue>
    </source>
</reference>
<dbReference type="OrthoDB" id="1929112at2759"/>
<feature type="region of interest" description="Disordered" evidence="1">
    <location>
        <begin position="423"/>
        <end position="448"/>
    </location>
</feature>
<dbReference type="InterPro" id="IPR045040">
    <property type="entry name" value="PORR_fam"/>
</dbReference>
<evidence type="ECO:0000313" key="3">
    <source>
        <dbReference type="EMBL" id="KAG0494415.1"/>
    </source>
</evidence>
<gene>
    <name evidence="3" type="ORF">HPP92_005409</name>
</gene>
<dbReference type="PANTHER" id="PTHR31476">
    <property type="entry name" value="PROTEIN WHAT'S THIS FACTOR 1 HOMOLOG, CHLOROPLASTIC"/>
    <property type="match status" value="1"/>
</dbReference>
<dbReference type="GO" id="GO:0003723">
    <property type="term" value="F:RNA binding"/>
    <property type="evidence" value="ECO:0007669"/>
    <property type="project" value="InterPro"/>
</dbReference>
<comment type="caution">
    <text evidence="3">The sequence shown here is derived from an EMBL/GenBank/DDBJ whole genome shotgun (WGS) entry which is preliminary data.</text>
</comment>
<dbReference type="AlphaFoldDB" id="A0A835RU02"/>
<feature type="domain" description="PORR" evidence="2">
    <location>
        <begin position="67"/>
        <end position="393"/>
    </location>
</feature>
<accession>A0A835RU02</accession>
<protein>
    <recommendedName>
        <fullName evidence="2">PORR domain-containing protein</fullName>
    </recommendedName>
</protein>
<sequence>MTTKCFLNVANLWNEIGRGLSLSSYYGIIQSSAAVQSVYPSFGWHFSSLQKRLMTKSRRVQDRSKKKRIHDLEVATERWKVASKILYIVDVLKKEPEQVIHLRNLEQYRQQISLSKPHKVSDFIKKSPKLFELYKDKKESHGVAFYQASGGSCRRRGQAYRRDSERAVEHVTRLLMMSVDKRLPLDKIAHFRREFGLPSDFRKRWIHMFPEHFRVVSIDGLEYLELRSWNTAWALTNLERRAAQVDLSEPTSPGILSLPFAMKFPPNFKKVFRDGGKIEHFQKRSYLSPYADAKGLTPGSQEFDKRAVAVIHEILSFTIEKRLVTDHLTHFRQEFVMPQKLMRLLLKHYGIFYVSERGKRFNVFLTEAYEGSQLINKCPLVLWKEKILSLTGYRGRKRGAKVFNEFCELDDTDLFDGELDDQNSFSSFEPEENMGTLSDPSQAEDSEMEVRDLFDEYSDV</sequence>
<dbReference type="InterPro" id="IPR021099">
    <property type="entry name" value="PORR_domain"/>
</dbReference>
<evidence type="ECO:0000313" key="4">
    <source>
        <dbReference type="Proteomes" id="UP000639772"/>
    </source>
</evidence>
<evidence type="ECO:0000256" key="1">
    <source>
        <dbReference type="SAM" id="MobiDB-lite"/>
    </source>
</evidence>